<reference evidence="1" key="1">
    <citation type="submission" date="2023-05" db="EMBL/GenBank/DDBJ databases">
        <title>Efficient inhibition of multidrug-resistant Escherichia coli by a new antibiotic combination.</title>
        <authorList>
            <person name="Lin T."/>
        </authorList>
    </citation>
    <scope>NUCLEOTIDE SEQUENCE</scope>
    <source>
        <strain evidence="1">YmmD45</strain>
    </source>
</reference>
<comment type="caution">
    <text evidence="1">The sequence shown here is derived from an EMBL/GenBank/DDBJ whole genome shotgun (WGS) entry which is preliminary data.</text>
</comment>
<protein>
    <submittedName>
        <fullName evidence="1">Uncharacterized protein</fullName>
    </submittedName>
</protein>
<dbReference type="EMBL" id="JASMQD010000001">
    <property type="protein sequence ID" value="MDK2694293.1"/>
    <property type="molecule type" value="Genomic_DNA"/>
</dbReference>
<dbReference type="Proteomes" id="UP001223829">
    <property type="component" value="Unassembled WGS sequence"/>
</dbReference>
<evidence type="ECO:0000313" key="1">
    <source>
        <dbReference type="EMBL" id="MDK2694293.1"/>
    </source>
</evidence>
<proteinExistence type="predicted"/>
<dbReference type="AlphaFoldDB" id="A0AAW6VSP3"/>
<dbReference type="RefSeq" id="WP_016231946.1">
    <property type="nucleotide sequence ID" value="NZ_BIBZ01000013.1"/>
</dbReference>
<name>A0AAW6VSP3_ECOLX</name>
<organism evidence="1 2">
    <name type="scientific">Escherichia coli</name>
    <dbReference type="NCBI Taxonomy" id="562"/>
    <lineage>
        <taxon>Bacteria</taxon>
        <taxon>Pseudomonadati</taxon>
        <taxon>Pseudomonadota</taxon>
        <taxon>Gammaproteobacteria</taxon>
        <taxon>Enterobacterales</taxon>
        <taxon>Enterobacteriaceae</taxon>
        <taxon>Escherichia</taxon>
    </lineage>
</organism>
<accession>A0AAW6VSP3</accession>
<sequence>MDKQTIQNIMQFMLRVNLSGHEVPAFNSSMNALQAELDRENDQPLQRVLNAAHNEPVTEND</sequence>
<evidence type="ECO:0000313" key="2">
    <source>
        <dbReference type="Proteomes" id="UP001223829"/>
    </source>
</evidence>
<gene>
    <name evidence="1" type="ORF">QO046_07725</name>
</gene>